<accession>A0A9P5N7N3</accession>
<reference evidence="3" key="1">
    <citation type="submission" date="2020-11" db="EMBL/GenBank/DDBJ databases">
        <authorList>
            <consortium name="DOE Joint Genome Institute"/>
            <person name="Ahrendt S."/>
            <person name="Riley R."/>
            <person name="Andreopoulos W."/>
            <person name="LaButti K."/>
            <person name="Pangilinan J."/>
            <person name="Ruiz-duenas F.J."/>
            <person name="Barrasa J.M."/>
            <person name="Sanchez-Garcia M."/>
            <person name="Camarero S."/>
            <person name="Miyauchi S."/>
            <person name="Serrano A."/>
            <person name="Linde D."/>
            <person name="Babiker R."/>
            <person name="Drula E."/>
            <person name="Ayuso-Fernandez I."/>
            <person name="Pacheco R."/>
            <person name="Padilla G."/>
            <person name="Ferreira P."/>
            <person name="Barriuso J."/>
            <person name="Kellner H."/>
            <person name="Castanera R."/>
            <person name="Alfaro M."/>
            <person name="Ramirez L."/>
            <person name="Pisabarro A.G."/>
            <person name="Kuo A."/>
            <person name="Tritt A."/>
            <person name="Lipzen A."/>
            <person name="He G."/>
            <person name="Yan M."/>
            <person name="Ng V."/>
            <person name="Cullen D."/>
            <person name="Martin F."/>
            <person name="Rosso M.-N."/>
            <person name="Henrissat B."/>
            <person name="Hibbett D."/>
            <person name="Martinez A.T."/>
            <person name="Grigoriev I.V."/>
        </authorList>
    </citation>
    <scope>NUCLEOTIDE SEQUENCE</scope>
    <source>
        <strain evidence="3">AH 44721</strain>
    </source>
</reference>
<protein>
    <recommendedName>
        <fullName evidence="2">DUF6532 domain-containing protein</fullName>
    </recommendedName>
</protein>
<feature type="domain" description="DUF6532" evidence="2">
    <location>
        <begin position="327"/>
        <end position="441"/>
    </location>
</feature>
<name>A0A9P5N7N3_GYMJU</name>
<dbReference type="InterPro" id="IPR045341">
    <property type="entry name" value="DUF6532"/>
</dbReference>
<dbReference type="OrthoDB" id="2790754at2759"/>
<keyword evidence="4" id="KW-1185">Reference proteome</keyword>
<gene>
    <name evidence="3" type="ORF">CPB84DRAFT_1754687</name>
</gene>
<dbReference type="Proteomes" id="UP000724874">
    <property type="component" value="Unassembled WGS sequence"/>
</dbReference>
<dbReference type="AlphaFoldDB" id="A0A9P5N7N3"/>
<evidence type="ECO:0000313" key="3">
    <source>
        <dbReference type="EMBL" id="KAF8870025.1"/>
    </source>
</evidence>
<comment type="caution">
    <text evidence="3">The sequence shown here is derived from an EMBL/GenBank/DDBJ whole genome shotgun (WGS) entry which is preliminary data.</text>
</comment>
<evidence type="ECO:0000259" key="2">
    <source>
        <dbReference type="Pfam" id="PF20149"/>
    </source>
</evidence>
<feature type="compositionally biased region" description="Basic and acidic residues" evidence="1">
    <location>
        <begin position="107"/>
        <end position="121"/>
    </location>
</feature>
<organism evidence="3 4">
    <name type="scientific">Gymnopilus junonius</name>
    <name type="common">Spectacular rustgill mushroom</name>
    <name type="synonym">Gymnopilus spectabilis subsp. junonius</name>
    <dbReference type="NCBI Taxonomy" id="109634"/>
    <lineage>
        <taxon>Eukaryota</taxon>
        <taxon>Fungi</taxon>
        <taxon>Dikarya</taxon>
        <taxon>Basidiomycota</taxon>
        <taxon>Agaricomycotina</taxon>
        <taxon>Agaricomycetes</taxon>
        <taxon>Agaricomycetidae</taxon>
        <taxon>Agaricales</taxon>
        <taxon>Agaricineae</taxon>
        <taxon>Hymenogastraceae</taxon>
        <taxon>Gymnopilus</taxon>
    </lineage>
</organism>
<feature type="compositionally biased region" description="Acidic residues" evidence="1">
    <location>
        <begin position="181"/>
        <end position="191"/>
    </location>
</feature>
<dbReference type="EMBL" id="JADNYJ010000383">
    <property type="protein sequence ID" value="KAF8870025.1"/>
    <property type="molecule type" value="Genomic_DNA"/>
</dbReference>
<proteinExistence type="predicted"/>
<dbReference type="Pfam" id="PF20149">
    <property type="entry name" value="DUF6532"/>
    <property type="match status" value="1"/>
</dbReference>
<evidence type="ECO:0000256" key="1">
    <source>
        <dbReference type="SAM" id="MobiDB-lite"/>
    </source>
</evidence>
<feature type="compositionally biased region" description="Low complexity" evidence="1">
    <location>
        <begin position="262"/>
        <end position="271"/>
    </location>
</feature>
<feature type="compositionally biased region" description="Polar residues" evidence="1">
    <location>
        <begin position="1"/>
        <end position="19"/>
    </location>
</feature>
<feature type="compositionally biased region" description="Basic and acidic residues" evidence="1">
    <location>
        <begin position="52"/>
        <end position="61"/>
    </location>
</feature>
<feature type="region of interest" description="Disordered" evidence="1">
    <location>
        <begin position="103"/>
        <end position="283"/>
    </location>
</feature>
<sequence length="455" mass="50151">MASRKNSTSTSAPSPIGTHSSRRAAQEALSAANKDNQETPNPKKRKAQNSQDGRKNKENESSKATSKANKTPSKPPSVSASALSALTPAQQKQFLEYSAILAQQAKQAKEDEMRAIQDKNRQLMAMEDSGSESDMTSKQTPAPPSKCPRKSMLDKDEQELADTFAPPEDNQMDIDQQNNIDDQEDEYLGSDEEQRGHGLQAGSKSEESEEESEVEVVRPQTRALMQVTAKKPSNGLLITDKEPAKARSKSVAPRSSQRKDTSTSSKNNKATTEAKINKPQAADMLSKKKASKITQVDFKDNAVLALANAAKNKRWYIQCHHTEGQGTIPAPFHLSSGTADEVKGKVKYLIEGMHFIYGGLNIQPFGCPLVFDIIQSQWFRNASCSKPDYDAAVRMVKEKSVPVHLILMVASAIEHAVKEFGSGKFIHTNYTEETMKAEYVFYHLANLVFTNKSLL</sequence>
<feature type="compositionally biased region" description="Low complexity" evidence="1">
    <location>
        <begin position="70"/>
        <end position="84"/>
    </location>
</feature>
<evidence type="ECO:0000313" key="4">
    <source>
        <dbReference type="Proteomes" id="UP000724874"/>
    </source>
</evidence>
<feature type="region of interest" description="Disordered" evidence="1">
    <location>
        <begin position="1"/>
        <end position="84"/>
    </location>
</feature>